<accession>A0A1Y1UTC8</accession>
<evidence type="ECO:0000256" key="8">
    <source>
        <dbReference type="PIRNR" id="PIRNR038148"/>
    </source>
</evidence>
<reference evidence="11 12" key="1">
    <citation type="submission" date="2017-03" db="EMBL/GenBank/DDBJ databases">
        <title>Widespread Adenine N6-methylation of Active Genes in Fungi.</title>
        <authorList>
            <consortium name="DOE Joint Genome Institute"/>
            <person name="Mondo S.J."/>
            <person name="Dannebaum R.O."/>
            <person name="Kuo R.C."/>
            <person name="Louie K.B."/>
            <person name="Bewick A.J."/>
            <person name="Labutti K."/>
            <person name="Haridas S."/>
            <person name="Kuo A."/>
            <person name="Salamov A."/>
            <person name="Ahrendt S.R."/>
            <person name="Lau R."/>
            <person name="Bowen B.P."/>
            <person name="Lipzen A."/>
            <person name="Sullivan W."/>
            <person name="Andreopoulos W.B."/>
            <person name="Clum A."/>
            <person name="Lindquist E."/>
            <person name="Daum C."/>
            <person name="Northen T.R."/>
            <person name="Ramamoorthy G."/>
            <person name="Schmitz R.J."/>
            <person name="Gryganskyi A."/>
            <person name="Culley D."/>
            <person name="Magnuson J."/>
            <person name="James T.Y."/>
            <person name="O'Malley M.A."/>
            <person name="Stajich J.E."/>
            <person name="Spatafora J.W."/>
            <person name="Visel A."/>
            <person name="Grigoriev I.V."/>
        </authorList>
    </citation>
    <scope>NUCLEOTIDE SEQUENCE [LARGE SCALE GENOMIC DNA]</scope>
    <source>
        <strain evidence="11 12">NRRL Y-17943</strain>
    </source>
</reference>
<evidence type="ECO:0000313" key="11">
    <source>
        <dbReference type="EMBL" id="ORX41283.1"/>
    </source>
</evidence>
<keyword evidence="4 8" id="KW-0489">Methyltransferase</keyword>
<dbReference type="GeneID" id="33556358"/>
<dbReference type="STRING" id="4999.A0A1Y1UTC8"/>
<dbReference type="InterPro" id="IPR002110">
    <property type="entry name" value="Ankyrin_rpt"/>
</dbReference>
<keyword evidence="3 8" id="KW-0963">Cytoplasm</keyword>
<dbReference type="AlphaFoldDB" id="A0A1Y1UTC8"/>
<keyword evidence="6" id="KW-0949">S-adenosyl-L-methionine</keyword>
<dbReference type="SUPFAM" id="SSF53335">
    <property type="entry name" value="S-adenosyl-L-methionine-dependent methyltransferases"/>
    <property type="match status" value="1"/>
</dbReference>
<dbReference type="PANTHER" id="PTHR32379">
    <property type="entry name" value="GUANIDINOACETATE N-METHYLTRANSFERASE"/>
    <property type="match status" value="1"/>
</dbReference>
<dbReference type="InterPro" id="IPR026480">
    <property type="entry name" value="RMT2_dom"/>
</dbReference>
<dbReference type="PANTHER" id="PTHR32379:SF1">
    <property type="entry name" value="GUANIDINOACETATE N-METHYLTRANSFERASE"/>
    <property type="match status" value="1"/>
</dbReference>
<evidence type="ECO:0000313" key="12">
    <source>
        <dbReference type="Proteomes" id="UP000193218"/>
    </source>
</evidence>
<keyword evidence="12" id="KW-1185">Reference proteome</keyword>
<dbReference type="GO" id="GO:0005634">
    <property type="term" value="C:nucleus"/>
    <property type="evidence" value="ECO:0007669"/>
    <property type="project" value="UniProtKB-SubCell"/>
</dbReference>
<evidence type="ECO:0000256" key="4">
    <source>
        <dbReference type="ARBA" id="ARBA00022603"/>
    </source>
</evidence>
<evidence type="ECO:0000256" key="1">
    <source>
        <dbReference type="ARBA" id="ARBA00002207"/>
    </source>
</evidence>
<comment type="caution">
    <text evidence="11">The sequence shown here is derived from an EMBL/GenBank/DDBJ whole genome shotgun (WGS) entry which is preliminary data.</text>
</comment>
<protein>
    <recommendedName>
        <fullName evidence="8">Arginine N-methyltransferase 2</fullName>
        <ecNumber evidence="8">2.1.1.-</ecNumber>
    </recommendedName>
</protein>
<keyword evidence="5 8" id="KW-0808">Transferase</keyword>
<sequence length="405" mass="44812">MLNQPISLHSVSQYRSLLTLNPASSPVNPVIMADDTEEIPSELLTLAQALLVASKSGSLQNVKDLLAQGAPTWYQDEDLGWSCLHYAAERRMPELLETLLEGGAVWNAMDSWGRTAGEICLSLGDRAGWEVIRNDGIRSEMLAHFLGGTSSSSSATHLKLRANDQSSAGNNEVFLKSKLTWDLGEDGKERVLDADGNGVMMGWEEPLMKQHVALMIAGRPDTVGLAVLNIGFGLGIIDRIIQSESPRLHIIVEAHSDVLAHMKATGVYDWPNVKVLEGRWQDHLIGKNLKRVLELSADGFDAIFMDTFAEGYEDLKTFFESVVPDILEPQQGVFSFWNGLGATNATIHAVSSSLAELHMEDVGLHVQWQDVPIAESQREEVWKGVRRRYWDLPGYKLPIAKMCMH</sequence>
<dbReference type="GO" id="GO:0032259">
    <property type="term" value="P:methylation"/>
    <property type="evidence" value="ECO:0007669"/>
    <property type="project" value="UniProtKB-KW"/>
</dbReference>
<name>A0A1Y1UTC8_9TREE</name>
<dbReference type="FunCoup" id="A0A1Y1UTC8">
    <property type="interactions" value="292"/>
</dbReference>
<evidence type="ECO:0000256" key="2">
    <source>
        <dbReference type="ARBA" id="ARBA00011245"/>
    </source>
</evidence>
<evidence type="ECO:0000256" key="5">
    <source>
        <dbReference type="ARBA" id="ARBA00022679"/>
    </source>
</evidence>
<evidence type="ECO:0000256" key="9">
    <source>
        <dbReference type="PROSITE-ProRule" id="PRU00023"/>
    </source>
</evidence>
<feature type="repeat" description="ANK" evidence="9">
    <location>
        <begin position="79"/>
        <end position="111"/>
    </location>
</feature>
<dbReference type="Proteomes" id="UP000193218">
    <property type="component" value="Unassembled WGS sequence"/>
</dbReference>
<dbReference type="RefSeq" id="XP_021874962.1">
    <property type="nucleotide sequence ID" value="XM_022014550.1"/>
</dbReference>
<dbReference type="SUPFAM" id="SSF48403">
    <property type="entry name" value="Ankyrin repeat"/>
    <property type="match status" value="1"/>
</dbReference>
<comment type="function">
    <text evidence="1 8">S-adenosyl-L-methionine-dependent protein-arginine N-methyltransferase that methylates the delta-nitrogen atom of arginine residues to form N5-methylarginine (type IV) in target proteins. Monomethylates ribosomal protein L12.</text>
</comment>
<evidence type="ECO:0000259" key="10">
    <source>
        <dbReference type="PROSITE" id="PS51559"/>
    </source>
</evidence>
<dbReference type="EC" id="2.1.1.-" evidence="8"/>
<dbReference type="PIRSF" id="PIRSF038148">
    <property type="entry name" value="Arginine_N-mtfrase-2"/>
    <property type="match status" value="1"/>
</dbReference>
<dbReference type="Pfam" id="PF13637">
    <property type="entry name" value="Ank_4"/>
    <property type="match status" value="1"/>
</dbReference>
<dbReference type="PROSITE" id="PS51559">
    <property type="entry name" value="SAM_RMT2"/>
    <property type="match status" value="1"/>
</dbReference>
<comment type="subcellular location">
    <subcellularLocation>
        <location evidence="8">Cytoplasm</location>
    </subcellularLocation>
    <subcellularLocation>
        <location evidence="8">Nucleus</location>
    </subcellularLocation>
</comment>
<dbReference type="InterPro" id="IPR029063">
    <property type="entry name" value="SAM-dependent_MTases_sf"/>
</dbReference>
<dbReference type="GO" id="GO:0005737">
    <property type="term" value="C:cytoplasm"/>
    <property type="evidence" value="ECO:0007669"/>
    <property type="project" value="UniProtKB-SubCell"/>
</dbReference>
<dbReference type="OrthoDB" id="19014at2759"/>
<dbReference type="InterPro" id="IPR017408">
    <property type="entry name" value="Arginine_N-MeTrfase_2"/>
</dbReference>
<dbReference type="EMBL" id="NBSH01000001">
    <property type="protein sequence ID" value="ORX41283.1"/>
    <property type="molecule type" value="Genomic_DNA"/>
</dbReference>
<comment type="subunit">
    <text evidence="2 8">Monomer.</text>
</comment>
<evidence type="ECO:0000256" key="6">
    <source>
        <dbReference type="ARBA" id="ARBA00022691"/>
    </source>
</evidence>
<gene>
    <name evidence="11" type="ORF">BD324DRAFT_613946</name>
</gene>
<dbReference type="InterPro" id="IPR051038">
    <property type="entry name" value="RMT2/GAMT_Mtase"/>
</dbReference>
<keyword evidence="7 8" id="KW-0539">Nucleus</keyword>
<dbReference type="InParanoid" id="A0A1Y1UTC8"/>
<proteinExistence type="inferred from homology"/>
<dbReference type="Gene3D" id="3.40.50.150">
    <property type="entry name" value="Vaccinia Virus protein VP39"/>
    <property type="match status" value="1"/>
</dbReference>
<dbReference type="InterPro" id="IPR036770">
    <property type="entry name" value="Ankyrin_rpt-contain_sf"/>
</dbReference>
<evidence type="ECO:0000256" key="3">
    <source>
        <dbReference type="ARBA" id="ARBA00022490"/>
    </source>
</evidence>
<organism evidence="11 12">
    <name type="scientific">Kockovaella imperatae</name>
    <dbReference type="NCBI Taxonomy" id="4999"/>
    <lineage>
        <taxon>Eukaryota</taxon>
        <taxon>Fungi</taxon>
        <taxon>Dikarya</taxon>
        <taxon>Basidiomycota</taxon>
        <taxon>Agaricomycotina</taxon>
        <taxon>Tremellomycetes</taxon>
        <taxon>Tremellales</taxon>
        <taxon>Cuniculitremaceae</taxon>
        <taxon>Kockovaella</taxon>
    </lineage>
</organism>
<feature type="domain" description="RMT2" evidence="10">
    <location>
        <begin position="165"/>
        <end position="405"/>
    </location>
</feature>
<comment type="similarity">
    <text evidence="8">Belongs to the class I-like SAM-binding methyltransferase superfamily. RMT2 methyltransferase family.</text>
</comment>
<keyword evidence="9" id="KW-0040">ANK repeat</keyword>
<evidence type="ECO:0000256" key="7">
    <source>
        <dbReference type="ARBA" id="ARBA00023242"/>
    </source>
</evidence>
<dbReference type="PROSITE" id="PS50088">
    <property type="entry name" value="ANK_REPEAT"/>
    <property type="match status" value="1"/>
</dbReference>
<dbReference type="Gene3D" id="1.25.40.20">
    <property type="entry name" value="Ankyrin repeat-containing domain"/>
    <property type="match status" value="1"/>
</dbReference>
<dbReference type="PROSITE" id="PS50297">
    <property type="entry name" value="ANK_REP_REGION"/>
    <property type="match status" value="1"/>
</dbReference>
<dbReference type="GO" id="GO:0019702">
    <property type="term" value="F:protein arginine N5-methyltransferase activity"/>
    <property type="evidence" value="ECO:0007669"/>
    <property type="project" value="TreeGrafter"/>
</dbReference>